<dbReference type="SUPFAM" id="SSF51316">
    <property type="entry name" value="Mss4-like"/>
    <property type="match status" value="1"/>
</dbReference>
<keyword evidence="3" id="KW-1185">Reference proteome</keyword>
<keyword evidence="1" id="KW-1133">Transmembrane helix</keyword>
<dbReference type="InterPro" id="IPR011057">
    <property type="entry name" value="Mss4-like_sf"/>
</dbReference>
<dbReference type="Gene3D" id="2.170.150.10">
    <property type="entry name" value="Metal Binding Protein, Guanine Nucleotide Exchange Factor, Chain A"/>
    <property type="match status" value="1"/>
</dbReference>
<evidence type="ECO:0000256" key="1">
    <source>
        <dbReference type="SAM" id="Phobius"/>
    </source>
</evidence>
<sequence>MRETVSLFVNIVMPFFGSLSGLCVVPFMLGLDILIAARVELFVFDLTVFEDSFHFKEIENMAIGYLEIRAKWVVKGNVDVDIGTNPSAKGGEYDEGVDDQAVKALMLSQLALRLLDKQWILLSSKMHSILFYLFRIVMEGSRRKVVASLYTLV</sequence>
<evidence type="ECO:0000313" key="3">
    <source>
        <dbReference type="Proteomes" id="UP001632038"/>
    </source>
</evidence>
<proteinExistence type="predicted"/>
<dbReference type="InterPro" id="IPR018105">
    <property type="entry name" value="Translational_control_tumour_p"/>
</dbReference>
<name>A0ABD3D7F2_9LAMI</name>
<protein>
    <submittedName>
        <fullName evidence="2">Uncharacterized protein</fullName>
    </submittedName>
</protein>
<dbReference type="EMBL" id="JAVIJP010000024">
    <property type="protein sequence ID" value="KAL3637627.1"/>
    <property type="molecule type" value="Genomic_DNA"/>
</dbReference>
<feature type="transmembrane region" description="Helical" evidence="1">
    <location>
        <begin position="7"/>
        <end position="29"/>
    </location>
</feature>
<keyword evidence="1" id="KW-0812">Transmembrane</keyword>
<keyword evidence="1" id="KW-0472">Membrane</keyword>
<comment type="caution">
    <text evidence="2">The sequence shown here is derived from an EMBL/GenBank/DDBJ whole genome shotgun (WGS) entry which is preliminary data.</text>
</comment>
<dbReference type="AlphaFoldDB" id="A0ABD3D7F2"/>
<gene>
    <name evidence="2" type="ORF">CASFOL_018498</name>
</gene>
<dbReference type="InterPro" id="IPR011323">
    <property type="entry name" value="Mss4/transl-control_tumour"/>
</dbReference>
<accession>A0ABD3D7F2</accession>
<dbReference type="Proteomes" id="UP001632038">
    <property type="component" value="Unassembled WGS sequence"/>
</dbReference>
<reference evidence="3" key="1">
    <citation type="journal article" date="2024" name="IScience">
        <title>Strigolactones Initiate the Formation of Haustorium-like Structures in Castilleja.</title>
        <authorList>
            <person name="Buerger M."/>
            <person name="Peterson D."/>
            <person name="Chory J."/>
        </authorList>
    </citation>
    <scope>NUCLEOTIDE SEQUENCE [LARGE SCALE GENOMIC DNA]</scope>
</reference>
<dbReference type="Pfam" id="PF00838">
    <property type="entry name" value="TCTP"/>
    <property type="match status" value="1"/>
</dbReference>
<organism evidence="2 3">
    <name type="scientific">Castilleja foliolosa</name>
    <dbReference type="NCBI Taxonomy" id="1961234"/>
    <lineage>
        <taxon>Eukaryota</taxon>
        <taxon>Viridiplantae</taxon>
        <taxon>Streptophyta</taxon>
        <taxon>Embryophyta</taxon>
        <taxon>Tracheophyta</taxon>
        <taxon>Spermatophyta</taxon>
        <taxon>Magnoliopsida</taxon>
        <taxon>eudicotyledons</taxon>
        <taxon>Gunneridae</taxon>
        <taxon>Pentapetalae</taxon>
        <taxon>asterids</taxon>
        <taxon>lamiids</taxon>
        <taxon>Lamiales</taxon>
        <taxon>Orobanchaceae</taxon>
        <taxon>Pedicularideae</taxon>
        <taxon>Castillejinae</taxon>
        <taxon>Castilleja</taxon>
    </lineage>
</organism>
<evidence type="ECO:0000313" key="2">
    <source>
        <dbReference type="EMBL" id="KAL3637627.1"/>
    </source>
</evidence>